<accession>A0A811MC72</accession>
<organism evidence="4 5">
    <name type="scientific">Miscanthus lutarioriparius</name>
    <dbReference type="NCBI Taxonomy" id="422564"/>
    <lineage>
        <taxon>Eukaryota</taxon>
        <taxon>Viridiplantae</taxon>
        <taxon>Streptophyta</taxon>
        <taxon>Embryophyta</taxon>
        <taxon>Tracheophyta</taxon>
        <taxon>Spermatophyta</taxon>
        <taxon>Magnoliopsida</taxon>
        <taxon>Liliopsida</taxon>
        <taxon>Poales</taxon>
        <taxon>Poaceae</taxon>
        <taxon>PACMAD clade</taxon>
        <taxon>Panicoideae</taxon>
        <taxon>Andropogonodae</taxon>
        <taxon>Andropogoneae</taxon>
        <taxon>Saccharinae</taxon>
        <taxon>Miscanthus</taxon>
    </lineage>
</organism>
<feature type="coiled-coil region" evidence="1">
    <location>
        <begin position="866"/>
        <end position="893"/>
    </location>
</feature>
<sequence>MSRLNRRRLGERVEFRFSGLRAVQVPVVSDRLLLSIISVDTGKTIARSSKAAARNGICQWPDSILESIWFSQDEASKEYEDCQCRIAVSMGSTKGAILGEVFLNLTNYLSSEDSTAISLPLKKCNSGTVLQLKIQCLGTKSKSSPSNDDMDNKSDGSNNLITRNVNFSSTNHLGGFHQDEVGIRDTSFSRSPRNDSDEGLYIERQDTVSSFIDDISVGHGDLIYRSNDSSFSSQTPGRNMLQGSIDESSLSGFAQLSSGASGSSKDLLDAAEETIEELLSEAHMWESHSQKLKNDLETLQKECDEKSKKQTEILLELSASQAEQESLRQEIEELKLSLEVATARQTVTGIPKSGDAIDVQLELKDEVQFLRESNENLTTQLKKSQDANIELVSILQELEETIEAQRTEISNFTQMSNAIDHEVPMNALSVQEDAEWERKMSLKEDEIIALREKLDRVLSIENAGCAGSDAIYLELEKENEFLKVQMQDLENDCSELTEENMELIQKLKEVSGVEGQDSCISDIQEMLNAADLSGTSKSRAKYLERKCADLELRMLNFQSESRELEEKLKKSQEELKERTLELSELRENLSSFRATELEREEINIARGYQLRSEELGNTESELNLLKGTVQLKEKEIEGLQHSKLEMKTFIDNVLGQKIHELEICKVELELHISRLEDEKLELLESISGMEVELTNLTSEYESCIVQMDDSRTMIIDLKDKVEWQQSELEAQKVEVKQKQLEFQKRFSEVQEDSEALRRLNAKLQAKVDNLIEDCSSLQALTDDLKKEKLELHSCATQLEQELEHSKRKTTDFCRTVDFLEVKLSSIQKDISSKEQSFILELENILHEHKEHEEKINRAHFLLNKIDKEKTIEVENLEREVMSLTAQLSSTHGEQESSMLGTIREASILRADNVKLHSNLHDVIEQLRHYESQLEDIRKESKSKIKSLADSLNASKQNEEMLKTDAEDMRRLMEAVKSNEENLRITSNELELKYKSSDYEKLQIMEENSGLKVQVQKIAGVQDELLKVQSSLDEAKFEKGRLEELLRLMSEECDELKVQKAMLTDKVSHMQDTSNTINGDKQSKTSMQAKLSSIKQGNNDLPTDNGGCSPVNEEPDLQAKIQSLESRLAEALEENSMYRTQVKRSIHDLTAAYLLVDHIVTFTMYSPTAERQSGSRNGEGNNDDKIAQLESELKDMQDRKHVVKNARGIRILEATIVRIEQGHQEPRVFSSLGDKSDNDYSQNLRCPDRLELSMLCETMWARVTTDHVHMTIQITLPFYTTHNIASDKRSSF</sequence>
<keyword evidence="5" id="KW-1185">Reference proteome</keyword>
<evidence type="ECO:0000256" key="1">
    <source>
        <dbReference type="SAM" id="Coils"/>
    </source>
</evidence>
<evidence type="ECO:0000313" key="5">
    <source>
        <dbReference type="Proteomes" id="UP000604825"/>
    </source>
</evidence>
<feature type="coiled-coil region" evidence="1">
    <location>
        <begin position="1031"/>
        <end position="1065"/>
    </location>
</feature>
<evidence type="ECO:0000256" key="2">
    <source>
        <dbReference type="SAM" id="MobiDB-lite"/>
    </source>
</evidence>
<dbReference type="EMBL" id="CAJGYO010000001">
    <property type="protein sequence ID" value="CAD6204398.1"/>
    <property type="molecule type" value="Genomic_DNA"/>
</dbReference>
<dbReference type="Proteomes" id="UP000604825">
    <property type="component" value="Unassembled WGS sequence"/>
</dbReference>
<keyword evidence="1" id="KW-0175">Coiled coil</keyword>
<dbReference type="PANTHER" id="PTHR47270:SF12">
    <property type="entry name" value="OS10G0547000 PROTEIN"/>
    <property type="match status" value="1"/>
</dbReference>
<dbReference type="PANTHER" id="PTHR47270">
    <property type="entry name" value="PROTEIN MLP1-LIKE"/>
    <property type="match status" value="1"/>
</dbReference>
<feature type="coiled-coil region" evidence="1">
    <location>
        <begin position="658"/>
        <end position="692"/>
    </location>
</feature>
<gene>
    <name evidence="4" type="ORF">NCGR_LOCUS2392</name>
</gene>
<comment type="caution">
    <text evidence="4">The sequence shown here is derived from an EMBL/GenBank/DDBJ whole genome shotgun (WGS) entry which is preliminary data.</text>
</comment>
<reference evidence="4" key="1">
    <citation type="submission" date="2020-10" db="EMBL/GenBank/DDBJ databases">
        <authorList>
            <person name="Han B."/>
            <person name="Lu T."/>
            <person name="Zhao Q."/>
            <person name="Huang X."/>
            <person name="Zhao Y."/>
        </authorList>
    </citation>
    <scope>NUCLEOTIDE SEQUENCE</scope>
</reference>
<feature type="coiled-coil region" evidence="1">
    <location>
        <begin position="1178"/>
        <end position="1205"/>
    </location>
</feature>
<dbReference type="Pfam" id="PF10358">
    <property type="entry name" value="NT-C2"/>
    <property type="match status" value="1"/>
</dbReference>
<feature type="coiled-coil region" evidence="1">
    <location>
        <begin position="1113"/>
        <end position="1140"/>
    </location>
</feature>
<feature type="coiled-coil region" evidence="1">
    <location>
        <begin position="268"/>
        <end position="415"/>
    </location>
</feature>
<evidence type="ECO:0000259" key="3">
    <source>
        <dbReference type="PROSITE" id="PS51840"/>
    </source>
</evidence>
<feature type="region of interest" description="Disordered" evidence="2">
    <location>
        <begin position="139"/>
        <end position="161"/>
    </location>
</feature>
<evidence type="ECO:0000313" key="4">
    <source>
        <dbReference type="EMBL" id="CAD6204398.1"/>
    </source>
</evidence>
<dbReference type="InterPro" id="IPR019448">
    <property type="entry name" value="NT-C2"/>
</dbReference>
<feature type="coiled-coil region" evidence="1">
    <location>
        <begin position="540"/>
        <end position="588"/>
    </location>
</feature>
<name>A0A811MC72_9POAL</name>
<feature type="coiled-coil region" evidence="1">
    <location>
        <begin position="718"/>
        <end position="787"/>
    </location>
</feature>
<dbReference type="OrthoDB" id="658575at2759"/>
<feature type="coiled-coil region" evidence="1">
    <location>
        <begin position="472"/>
        <end position="506"/>
    </location>
</feature>
<dbReference type="PROSITE" id="PS51840">
    <property type="entry name" value="C2_NT"/>
    <property type="match status" value="1"/>
</dbReference>
<proteinExistence type="predicted"/>
<protein>
    <recommendedName>
        <fullName evidence="3">C2 NT-type domain-containing protein</fullName>
    </recommendedName>
</protein>
<feature type="domain" description="C2 NT-type" evidence="3">
    <location>
        <begin position="3"/>
        <end position="138"/>
    </location>
</feature>